<dbReference type="Pfam" id="PF00994">
    <property type="entry name" value="MoCF_biosynth"/>
    <property type="match status" value="1"/>
</dbReference>
<dbReference type="InterPro" id="IPR005110">
    <property type="entry name" value="MoeA_linker/N"/>
</dbReference>
<evidence type="ECO:0000256" key="4">
    <source>
        <dbReference type="ARBA" id="ARBA00023150"/>
    </source>
</evidence>
<gene>
    <name evidence="8" type="ORF">KVG91_21980</name>
</gene>
<accession>A0ABS6P494</accession>
<dbReference type="RefSeq" id="WP_169376484.1">
    <property type="nucleotide sequence ID" value="NZ_JAHSTY010000002.1"/>
</dbReference>
<dbReference type="SMART" id="SM00852">
    <property type="entry name" value="MoCF_biosynth"/>
    <property type="match status" value="1"/>
</dbReference>
<dbReference type="InterPro" id="IPR036135">
    <property type="entry name" value="MoeA_linker/N_sf"/>
</dbReference>
<dbReference type="InterPro" id="IPR038987">
    <property type="entry name" value="MoeA-like"/>
</dbReference>
<evidence type="ECO:0000256" key="1">
    <source>
        <dbReference type="ARBA" id="ARBA00002901"/>
    </source>
</evidence>
<name>A0ABS6P494_9PSED</name>
<comment type="similarity">
    <text evidence="3 6">Belongs to the MoeA family.</text>
</comment>
<comment type="cofactor">
    <cofactor evidence="6">
        <name>Mg(2+)</name>
        <dbReference type="ChEBI" id="CHEBI:18420"/>
    </cofactor>
</comment>
<organism evidence="8 9">
    <name type="scientific">Pseudomonas azadiae</name>
    <dbReference type="NCBI Taxonomy" id="2843612"/>
    <lineage>
        <taxon>Bacteria</taxon>
        <taxon>Pseudomonadati</taxon>
        <taxon>Pseudomonadota</taxon>
        <taxon>Gammaproteobacteria</taxon>
        <taxon>Pseudomonadales</taxon>
        <taxon>Pseudomonadaceae</taxon>
        <taxon>Pseudomonas</taxon>
    </lineage>
</organism>
<keyword evidence="6" id="KW-0460">Magnesium</keyword>
<dbReference type="EC" id="2.10.1.1" evidence="6"/>
<dbReference type="NCBIfam" id="TIGR00177">
    <property type="entry name" value="molyb_syn"/>
    <property type="match status" value="1"/>
</dbReference>
<evidence type="ECO:0000259" key="7">
    <source>
        <dbReference type="SMART" id="SM00852"/>
    </source>
</evidence>
<dbReference type="PANTHER" id="PTHR10192">
    <property type="entry name" value="MOLYBDOPTERIN BIOSYNTHESIS PROTEIN"/>
    <property type="match status" value="1"/>
</dbReference>
<dbReference type="EMBL" id="JAHSTY010000002">
    <property type="protein sequence ID" value="MBV4455253.1"/>
    <property type="molecule type" value="Genomic_DNA"/>
</dbReference>
<comment type="caution">
    <text evidence="8">The sequence shown here is derived from an EMBL/GenBank/DDBJ whole genome shotgun (WGS) entry which is preliminary data.</text>
</comment>
<dbReference type="Gene3D" id="3.40.980.10">
    <property type="entry name" value="MoaB/Mog-like domain"/>
    <property type="match status" value="1"/>
</dbReference>
<comment type="catalytic activity">
    <reaction evidence="5">
        <text>adenylyl-molybdopterin + molybdate = Mo-molybdopterin + AMP + H(+)</text>
        <dbReference type="Rhea" id="RHEA:35047"/>
        <dbReference type="ChEBI" id="CHEBI:15378"/>
        <dbReference type="ChEBI" id="CHEBI:36264"/>
        <dbReference type="ChEBI" id="CHEBI:62727"/>
        <dbReference type="ChEBI" id="CHEBI:71302"/>
        <dbReference type="ChEBI" id="CHEBI:456215"/>
        <dbReference type="EC" id="2.10.1.1"/>
    </reaction>
</comment>
<proteinExistence type="inferred from homology"/>
<dbReference type="Pfam" id="PF03453">
    <property type="entry name" value="MoeA_N"/>
    <property type="match status" value="1"/>
</dbReference>
<dbReference type="Proteomes" id="UP001048976">
    <property type="component" value="Unassembled WGS sequence"/>
</dbReference>
<evidence type="ECO:0000313" key="9">
    <source>
        <dbReference type="Proteomes" id="UP001048976"/>
    </source>
</evidence>
<keyword evidence="6" id="KW-0479">Metal-binding</keyword>
<dbReference type="Gene3D" id="2.170.190.11">
    <property type="entry name" value="Molybdopterin biosynthesis moea protein, domain 3"/>
    <property type="match status" value="1"/>
</dbReference>
<dbReference type="PANTHER" id="PTHR10192:SF5">
    <property type="entry name" value="GEPHYRIN"/>
    <property type="match status" value="1"/>
</dbReference>
<keyword evidence="6" id="KW-0808">Transferase</keyword>
<dbReference type="InterPro" id="IPR036425">
    <property type="entry name" value="MoaB/Mog-like_dom_sf"/>
</dbReference>
<dbReference type="SUPFAM" id="SSF63882">
    <property type="entry name" value="MoeA N-terminal region -like"/>
    <property type="match status" value="1"/>
</dbReference>
<dbReference type="InterPro" id="IPR036688">
    <property type="entry name" value="MoeA_C_domain_IV_sf"/>
</dbReference>
<keyword evidence="9" id="KW-1185">Reference proteome</keyword>
<dbReference type="InterPro" id="IPR005111">
    <property type="entry name" value="MoeA_C_domain_IV"/>
</dbReference>
<dbReference type="Gene3D" id="2.40.340.10">
    <property type="entry name" value="MoeA, C-terminal, domain IV"/>
    <property type="match status" value="1"/>
</dbReference>
<dbReference type="InterPro" id="IPR001453">
    <property type="entry name" value="MoaB/Mog_dom"/>
</dbReference>
<dbReference type="Gene3D" id="3.90.105.10">
    <property type="entry name" value="Molybdopterin biosynthesis moea protein, domain 2"/>
    <property type="match status" value="1"/>
</dbReference>
<protein>
    <recommendedName>
        <fullName evidence="6">Molybdopterin molybdenumtransferase</fullName>
        <ecNumber evidence="6">2.10.1.1</ecNumber>
    </recommendedName>
</protein>
<dbReference type="SUPFAM" id="SSF53218">
    <property type="entry name" value="Molybdenum cofactor biosynthesis proteins"/>
    <property type="match status" value="1"/>
</dbReference>
<feature type="domain" description="MoaB/Mog" evidence="7">
    <location>
        <begin position="183"/>
        <end position="320"/>
    </location>
</feature>
<evidence type="ECO:0000256" key="3">
    <source>
        <dbReference type="ARBA" id="ARBA00010763"/>
    </source>
</evidence>
<keyword evidence="4 6" id="KW-0501">Molybdenum cofactor biosynthesis</keyword>
<dbReference type="SUPFAM" id="SSF63867">
    <property type="entry name" value="MoeA C-terminal domain-like"/>
    <property type="match status" value="1"/>
</dbReference>
<sequence length="408" mass="43811">MSVCDSGDLLPVEEAIEQLLAKAPPPPSTEVIPLVQALGRVTAEEVFSPLDLPGWDNSAMDGYALRAFDVPEQGGYLEVSGRIAAGHSSDVPLQAGQAVRIFTGAPLPHGADSVVPQERCRVYGQRIWCPPLRLGEHVRKRGEELQRGQPVLSAGKRLRAQEIGLLAAAGIPRVKVYRPLRVCLLSSGDELREPGESLAPGQIYNSNRYLVAALLRGWGVEVHDYGVMADALAASRDALLLASSECDVLLTTGGVSVGEEDHLKQAIQALGKVEFWRLAIQPGKPLAFGQVAGKPWIGLPGNPTAALVTALIVVRPFLLRAQGAERVLPVPISVPAAFEWVKPNKRRQYLRARLSPGSDGQLRAILHPQQSSAMLTAACWADGLVIVEREQQVLKGASVPFLSFAGFE</sequence>
<evidence type="ECO:0000256" key="5">
    <source>
        <dbReference type="ARBA" id="ARBA00047317"/>
    </source>
</evidence>
<keyword evidence="6" id="KW-0500">Molybdenum</keyword>
<evidence type="ECO:0000256" key="2">
    <source>
        <dbReference type="ARBA" id="ARBA00005046"/>
    </source>
</evidence>
<evidence type="ECO:0000256" key="6">
    <source>
        <dbReference type="RuleBase" id="RU365090"/>
    </source>
</evidence>
<comment type="function">
    <text evidence="1 6">Catalyzes the insertion of molybdate into adenylated molybdopterin with the concomitant release of AMP.</text>
</comment>
<comment type="pathway">
    <text evidence="2 6">Cofactor biosynthesis; molybdopterin biosynthesis.</text>
</comment>
<evidence type="ECO:0000313" key="8">
    <source>
        <dbReference type="EMBL" id="MBV4455253.1"/>
    </source>
</evidence>
<dbReference type="NCBIfam" id="NF045515">
    <property type="entry name" value="Glp_gephyrin"/>
    <property type="match status" value="1"/>
</dbReference>
<dbReference type="Pfam" id="PF03454">
    <property type="entry name" value="MoeA_C"/>
    <property type="match status" value="1"/>
</dbReference>
<dbReference type="CDD" id="cd00887">
    <property type="entry name" value="MoeA"/>
    <property type="match status" value="1"/>
</dbReference>
<reference evidence="8" key="1">
    <citation type="submission" date="2021-06" db="EMBL/GenBank/DDBJ databases">
        <title>Updating the genus Pseudomonas: Description of 43 new species and partition of the Pseudomonas putida group.</title>
        <authorList>
            <person name="Girard L."/>
            <person name="Lood C."/>
            <person name="Vandamme P."/>
            <person name="Rokni-Zadeh H."/>
            <person name="Van Noort V."/>
            <person name="Hofte M."/>
            <person name="Lavigne R."/>
            <person name="De Mot R."/>
        </authorList>
    </citation>
    <scope>NUCLEOTIDE SEQUENCE</scope>
    <source>
        <strain evidence="8">SWRI103</strain>
    </source>
</reference>